<comment type="subcellular location">
    <subcellularLocation>
        <location evidence="1">Membrane</location>
        <topology evidence="1">Single-pass membrane protein</topology>
    </subcellularLocation>
</comment>
<evidence type="ECO:0000256" key="5">
    <source>
        <dbReference type="SAM" id="MobiDB-lite"/>
    </source>
</evidence>
<comment type="caution">
    <text evidence="7">The sequence shown here is derived from an EMBL/GenBank/DDBJ whole genome shotgun (WGS) entry which is preliminary data.</text>
</comment>
<keyword evidence="3" id="KW-1133">Transmembrane helix</keyword>
<evidence type="ECO:0000313" key="8">
    <source>
        <dbReference type="Proteomes" id="UP000571084"/>
    </source>
</evidence>
<evidence type="ECO:0000256" key="4">
    <source>
        <dbReference type="ARBA" id="ARBA00023136"/>
    </source>
</evidence>
<keyword evidence="4" id="KW-0472">Membrane</keyword>
<dbReference type="InterPro" id="IPR050739">
    <property type="entry name" value="MFP"/>
</dbReference>
<protein>
    <submittedName>
        <fullName evidence="7">HlyD family type I secretion membrane fusion protein</fullName>
    </submittedName>
</protein>
<keyword evidence="2" id="KW-0812">Transmembrane</keyword>
<dbReference type="AlphaFoldDB" id="A0A840RUR4"/>
<evidence type="ECO:0000313" key="7">
    <source>
        <dbReference type="EMBL" id="MBB5200626.1"/>
    </source>
</evidence>
<dbReference type="InterPro" id="IPR058982">
    <property type="entry name" value="Beta-barrel_AprE"/>
</dbReference>
<sequence length="169" mass="18349">MALRAPQDGVINDLATTTVGAVVQPGTVIMTLVPQDEQLYADVSVKNEDVGFVQVGQTAQIKLATYPFQKYGMLTGKVTRISADAAEAERRNNNASEGGNANDDSNSVTSTYKARIKLSDQSLVGPQGNRLHMTAGMQVVAEIHQGRRTVWEYLLSPVKKTLQESGRER</sequence>
<evidence type="ECO:0000256" key="2">
    <source>
        <dbReference type="ARBA" id="ARBA00022692"/>
    </source>
</evidence>
<evidence type="ECO:0000259" key="6">
    <source>
        <dbReference type="Pfam" id="PF26002"/>
    </source>
</evidence>
<dbReference type="Gene3D" id="2.40.30.170">
    <property type="match status" value="1"/>
</dbReference>
<dbReference type="Proteomes" id="UP000571084">
    <property type="component" value="Unassembled WGS sequence"/>
</dbReference>
<proteinExistence type="predicted"/>
<dbReference type="PRINTS" id="PR01490">
    <property type="entry name" value="RTXTOXIND"/>
</dbReference>
<accession>A0A840RUR4</accession>
<name>A0A840RUR4_9BURK</name>
<reference evidence="7 8" key="1">
    <citation type="submission" date="2020-08" db="EMBL/GenBank/DDBJ databases">
        <title>Genomic Encyclopedia of Type Strains, Phase IV (KMG-IV): sequencing the most valuable type-strain genomes for metagenomic binning, comparative biology and taxonomic classification.</title>
        <authorList>
            <person name="Goeker M."/>
        </authorList>
    </citation>
    <scope>NUCLEOTIDE SEQUENCE [LARGE SCALE GENOMIC DNA]</scope>
    <source>
        <strain evidence="7 8">DSM 23240</strain>
    </source>
</reference>
<keyword evidence="8" id="KW-1185">Reference proteome</keyword>
<feature type="region of interest" description="Disordered" evidence="5">
    <location>
        <begin position="88"/>
        <end position="108"/>
    </location>
</feature>
<gene>
    <name evidence="7" type="ORF">HNR39_002468</name>
</gene>
<dbReference type="GO" id="GO:0016020">
    <property type="term" value="C:membrane"/>
    <property type="evidence" value="ECO:0007669"/>
    <property type="project" value="UniProtKB-SubCell"/>
</dbReference>
<dbReference type="Pfam" id="PF26002">
    <property type="entry name" value="Beta-barrel_AprE"/>
    <property type="match status" value="1"/>
</dbReference>
<evidence type="ECO:0000256" key="3">
    <source>
        <dbReference type="ARBA" id="ARBA00022989"/>
    </source>
</evidence>
<dbReference type="PANTHER" id="PTHR30386:SF26">
    <property type="entry name" value="TRANSPORT PROTEIN COMB"/>
    <property type="match status" value="1"/>
</dbReference>
<organism evidence="7 8">
    <name type="scientific">Glaciimonas immobilis</name>
    <dbReference type="NCBI Taxonomy" id="728004"/>
    <lineage>
        <taxon>Bacteria</taxon>
        <taxon>Pseudomonadati</taxon>
        <taxon>Pseudomonadota</taxon>
        <taxon>Betaproteobacteria</taxon>
        <taxon>Burkholderiales</taxon>
        <taxon>Oxalobacteraceae</taxon>
        <taxon>Glaciimonas</taxon>
    </lineage>
</organism>
<dbReference type="PANTHER" id="PTHR30386">
    <property type="entry name" value="MEMBRANE FUSION SUBUNIT OF EMRAB-TOLC MULTIDRUG EFFLUX PUMP"/>
    <property type="match status" value="1"/>
</dbReference>
<feature type="domain" description="AprE-like beta-barrel" evidence="6">
    <location>
        <begin position="39"/>
        <end position="92"/>
    </location>
</feature>
<dbReference type="EMBL" id="JACHHQ010000005">
    <property type="protein sequence ID" value="MBB5200626.1"/>
    <property type="molecule type" value="Genomic_DNA"/>
</dbReference>
<evidence type="ECO:0000256" key="1">
    <source>
        <dbReference type="ARBA" id="ARBA00004167"/>
    </source>
</evidence>